<dbReference type="STRING" id="646529.Desaci_1389"/>
<dbReference type="Pfam" id="PF13624">
    <property type="entry name" value="SurA_N_3"/>
    <property type="match status" value="1"/>
</dbReference>
<evidence type="ECO:0000313" key="3">
    <source>
        <dbReference type="EMBL" id="AFM40412.1"/>
    </source>
</evidence>
<accession>I4D3N8</accession>
<keyword evidence="2" id="KW-0732">Signal</keyword>
<dbReference type="Gene3D" id="1.10.4030.10">
    <property type="entry name" value="Porin chaperone SurA, peptide-binding domain"/>
    <property type="match status" value="1"/>
</dbReference>
<evidence type="ECO:0000256" key="2">
    <source>
        <dbReference type="SAM" id="SignalP"/>
    </source>
</evidence>
<name>I4D3N8_DESAJ</name>
<dbReference type="KEGG" id="dai:Desaci_1389"/>
<evidence type="ECO:0008006" key="5">
    <source>
        <dbReference type="Google" id="ProtNLM"/>
    </source>
</evidence>
<proteinExistence type="predicted"/>
<organism evidence="3 4">
    <name type="scientific">Desulfosporosinus acidiphilus (strain DSM 22704 / JCM 16185 / SJ4)</name>
    <dbReference type="NCBI Taxonomy" id="646529"/>
    <lineage>
        <taxon>Bacteria</taxon>
        <taxon>Bacillati</taxon>
        <taxon>Bacillota</taxon>
        <taxon>Clostridia</taxon>
        <taxon>Eubacteriales</taxon>
        <taxon>Desulfitobacteriaceae</taxon>
        <taxon>Desulfosporosinus</taxon>
    </lineage>
</organism>
<feature type="signal peptide" evidence="2">
    <location>
        <begin position="1"/>
        <end position="27"/>
    </location>
</feature>
<protein>
    <recommendedName>
        <fullName evidence="5">SurA-like protein</fullName>
    </recommendedName>
</protein>
<dbReference type="InterPro" id="IPR027304">
    <property type="entry name" value="Trigger_fact/SurA_dom_sf"/>
</dbReference>
<evidence type="ECO:0000313" key="4">
    <source>
        <dbReference type="Proteomes" id="UP000002892"/>
    </source>
</evidence>
<dbReference type="Proteomes" id="UP000002892">
    <property type="component" value="Chromosome"/>
</dbReference>
<dbReference type="HOGENOM" id="CLU_1029439_0_0_9"/>
<feature type="region of interest" description="Disordered" evidence="1">
    <location>
        <begin position="27"/>
        <end position="55"/>
    </location>
</feature>
<dbReference type="RefSeq" id="WP_014826419.1">
    <property type="nucleotide sequence ID" value="NC_018068.1"/>
</dbReference>
<keyword evidence="4" id="KW-1185">Reference proteome</keyword>
<reference evidence="3 4" key="1">
    <citation type="journal article" date="2012" name="J. Bacteriol.">
        <title>Complete genome sequences of Desulfosporosinus orientis DSM765T, Desulfosporosinus youngiae DSM17734T, Desulfosporosinus meridiei DSM13257T, and Desulfosporosinus acidiphilus DSM22704T.</title>
        <authorList>
            <person name="Pester M."/>
            <person name="Brambilla E."/>
            <person name="Alazard D."/>
            <person name="Rattei T."/>
            <person name="Weinmaier T."/>
            <person name="Han J."/>
            <person name="Lucas S."/>
            <person name="Lapidus A."/>
            <person name="Cheng J.F."/>
            <person name="Goodwin L."/>
            <person name="Pitluck S."/>
            <person name="Peters L."/>
            <person name="Ovchinnikova G."/>
            <person name="Teshima H."/>
            <person name="Detter J.C."/>
            <person name="Han C.S."/>
            <person name="Tapia R."/>
            <person name="Land M.L."/>
            <person name="Hauser L."/>
            <person name="Kyrpides N.C."/>
            <person name="Ivanova N.N."/>
            <person name="Pagani I."/>
            <person name="Huntmann M."/>
            <person name="Wei C.L."/>
            <person name="Davenport K.W."/>
            <person name="Daligault H."/>
            <person name="Chain P.S."/>
            <person name="Chen A."/>
            <person name="Mavromatis K."/>
            <person name="Markowitz V."/>
            <person name="Szeto E."/>
            <person name="Mikhailova N."/>
            <person name="Pati A."/>
            <person name="Wagner M."/>
            <person name="Woyke T."/>
            <person name="Ollivier B."/>
            <person name="Klenk H.P."/>
            <person name="Spring S."/>
            <person name="Loy A."/>
        </authorList>
    </citation>
    <scope>NUCLEOTIDE SEQUENCE [LARGE SCALE GENOMIC DNA]</scope>
    <source>
        <strain evidence="4">DSM 22704 / JCM 16185 / SJ4</strain>
    </source>
</reference>
<gene>
    <name evidence="3" type="ordered locus">Desaci_1389</name>
</gene>
<dbReference type="AlphaFoldDB" id="I4D3N8"/>
<evidence type="ECO:0000256" key="1">
    <source>
        <dbReference type="SAM" id="MobiDB-lite"/>
    </source>
</evidence>
<dbReference type="EMBL" id="CP003639">
    <property type="protein sequence ID" value="AFM40412.1"/>
    <property type="molecule type" value="Genomic_DNA"/>
</dbReference>
<feature type="chain" id="PRO_5003687755" description="SurA-like protein" evidence="2">
    <location>
        <begin position="28"/>
        <end position="270"/>
    </location>
</feature>
<sequence>MHKKHIKILTIAFALTMLLGMTTVVSAETNPSNSGSTSITLTPSGRAVTNTDSTILPPKVTNTKYPNVVAKIYSEEISGAQLTSRIALIKRDYERSNKPKADTQYEQIALQQLVRRALINHEVQVRGITTSEEDAATAATKSVQYLMNLDNNNIYKKQFLEMIKEMGYSSPNQYETDPIIIGFYQEHLNSAKLEKQVVKEILPPTDNEVDSYLAAHGIKNNSSISDEIKQKVKISLYQQRQSAYWTNFTQKLIDGNNYNLFVNVNIHSIN</sequence>
<dbReference type="SUPFAM" id="SSF109998">
    <property type="entry name" value="Triger factor/SurA peptide-binding domain-like"/>
    <property type="match status" value="1"/>
</dbReference>